<dbReference type="HAMAP" id="MF_00570">
    <property type="entry name" value="NAPRTase"/>
    <property type="match status" value="1"/>
</dbReference>
<evidence type="ECO:0000256" key="2">
    <source>
        <dbReference type="ARBA" id="ARBA00010897"/>
    </source>
</evidence>
<evidence type="ECO:0000256" key="8">
    <source>
        <dbReference type="RuleBase" id="RU003838"/>
    </source>
</evidence>
<proteinExistence type="inferred from homology"/>
<comment type="caution">
    <text evidence="11">The sequence shown here is derived from an EMBL/GenBank/DDBJ whole genome shotgun (WGS) entry which is preliminary data.</text>
</comment>
<dbReference type="GO" id="GO:0034355">
    <property type="term" value="P:NAD+ biosynthetic process via the salvage pathway"/>
    <property type="evidence" value="ECO:0007669"/>
    <property type="project" value="TreeGrafter"/>
</dbReference>
<dbReference type="GO" id="GO:0016740">
    <property type="term" value="F:transferase activity"/>
    <property type="evidence" value="ECO:0007669"/>
    <property type="project" value="UniProtKB-KW"/>
</dbReference>
<dbReference type="GO" id="GO:0005829">
    <property type="term" value="C:cytosol"/>
    <property type="evidence" value="ECO:0007669"/>
    <property type="project" value="TreeGrafter"/>
</dbReference>
<dbReference type="Proteomes" id="UP000012429">
    <property type="component" value="Unassembled WGS sequence"/>
</dbReference>
<keyword evidence="4 7" id="KW-0597">Phosphoprotein</keyword>
<dbReference type="InterPro" id="IPR041525">
    <property type="entry name" value="N/Namide_PRibTrfase"/>
</dbReference>
<gene>
    <name evidence="7 11" type="primary">pncB</name>
    <name evidence="11" type="ORF">RHSP_72827</name>
</gene>
<dbReference type="PATRIC" id="fig|363754.4.peg.6388"/>
<dbReference type="SUPFAM" id="SSF54675">
    <property type="entry name" value="Nicotinate/Quinolinate PRTase N-terminal domain-like"/>
    <property type="match status" value="1"/>
</dbReference>
<evidence type="ECO:0000256" key="3">
    <source>
        <dbReference type="ARBA" id="ARBA00013236"/>
    </source>
</evidence>
<dbReference type="PANTHER" id="PTHR11098">
    <property type="entry name" value="NICOTINATE PHOSPHORIBOSYLTRANSFERASE"/>
    <property type="match status" value="1"/>
</dbReference>
<dbReference type="AlphaFoldDB" id="N6UUS5"/>
<accession>N6UUS5</accession>
<dbReference type="GO" id="GO:0004516">
    <property type="term" value="F:nicotinate phosphoribosyltransferase activity"/>
    <property type="evidence" value="ECO:0007669"/>
    <property type="project" value="UniProtKB-UniRule"/>
</dbReference>
<evidence type="ECO:0000313" key="12">
    <source>
        <dbReference type="Proteomes" id="UP000012429"/>
    </source>
</evidence>
<comment type="similarity">
    <text evidence="2 7 8">Belongs to the NAPRTase family.</text>
</comment>
<dbReference type="Gene3D" id="3.20.140.10">
    <property type="entry name" value="nicotinate phosphoribosyltransferase"/>
    <property type="match status" value="1"/>
</dbReference>
<dbReference type="SUPFAM" id="SSF51690">
    <property type="entry name" value="Nicotinate/Quinolinate PRTase C-terminal domain-like"/>
    <property type="match status" value="1"/>
</dbReference>
<feature type="modified residue" description="Phosphohistidine; by autocatalysis" evidence="7">
    <location>
        <position position="264"/>
    </location>
</feature>
<dbReference type="PANTHER" id="PTHR11098:SF1">
    <property type="entry name" value="NICOTINATE PHOSPHORIBOSYLTRANSFERASE"/>
    <property type="match status" value="1"/>
</dbReference>
<comment type="function">
    <text evidence="7 8">Catalyzes the synthesis of beta-nicotinate D-ribonucleotide from nicotinate and 5-phospho-D-ribose 1-phosphate at the expense of ATP.</text>
</comment>
<evidence type="ECO:0000256" key="5">
    <source>
        <dbReference type="ARBA" id="ARBA00022598"/>
    </source>
</evidence>
<protein>
    <recommendedName>
        <fullName evidence="3 7">Nicotinate phosphoribosyltransferase</fullName>
        <shortName evidence="7">NAPRTase</shortName>
        <ecNumber evidence="3 7">6.3.4.21</ecNumber>
    </recommendedName>
</protein>
<name>N6UUS5_9HYPH</name>
<feature type="domain" description="Nicotinate/nicotinamide phosphoribosyltransferase" evidence="9">
    <location>
        <begin position="212"/>
        <end position="439"/>
    </location>
</feature>
<dbReference type="STRING" id="363754.RHSP_72827"/>
<evidence type="ECO:0000256" key="1">
    <source>
        <dbReference type="ARBA" id="ARBA00004952"/>
    </source>
</evidence>
<dbReference type="InterPro" id="IPR006406">
    <property type="entry name" value="Nic_PRibTrfase"/>
</dbReference>
<keyword evidence="5 7" id="KW-0436">Ligase</keyword>
<sequence>MCRHARWREMRRRQGRRRGRNDMTKTDIATRVYNHTWKLDPIVRSLIDTDFYKLLMLQMIWKLYPDVNATFSLINRTKSVRLAEVIDEKELREQLDHARTLRLSKKEMIWLAGNSFYGRAQIFEPEFLAWLSNFQLPEYELSKRDGQYILDFHGSWKETTMWEIPALAIINELRSRTALKALGPFTLDVLYARAKAKMWEKVERLRELPGLRISDFGTRRRHSFLWQRWCVEALKEGVPHAFTGTSNVLLAMDSDLEAVGTNAHELPMVAAALARNDEELDKAPYKVLRDWNRLYGGNLLVVLPDAFGTASFLRHAPEWVADWTGFRPDSAPPIEGGEKIIDWWKKMGRDPRQKLLIFSDGLDVDAIIDTYKHFDGRVRMSFGWGTNLTNDFAGCAPTELKGLNPISIVCKVIEANGRPAVKLSDNPQKATGEPAEVERYLKFFGAEDRVDQEVLV</sequence>
<evidence type="ECO:0000259" key="10">
    <source>
        <dbReference type="Pfam" id="PF17767"/>
    </source>
</evidence>
<dbReference type="NCBIfam" id="NF003704">
    <property type="entry name" value="PRK05321.1"/>
    <property type="match status" value="1"/>
</dbReference>
<comment type="catalytic activity">
    <reaction evidence="7 8">
        <text>5-phospho-alpha-D-ribose 1-diphosphate + nicotinate + ATP + H2O = nicotinate beta-D-ribonucleotide + ADP + phosphate + diphosphate</text>
        <dbReference type="Rhea" id="RHEA:36163"/>
        <dbReference type="ChEBI" id="CHEBI:15377"/>
        <dbReference type="ChEBI" id="CHEBI:30616"/>
        <dbReference type="ChEBI" id="CHEBI:32544"/>
        <dbReference type="ChEBI" id="CHEBI:33019"/>
        <dbReference type="ChEBI" id="CHEBI:43474"/>
        <dbReference type="ChEBI" id="CHEBI:57502"/>
        <dbReference type="ChEBI" id="CHEBI:58017"/>
        <dbReference type="ChEBI" id="CHEBI:456216"/>
        <dbReference type="EC" id="6.3.4.21"/>
    </reaction>
</comment>
<organism evidence="11 12">
    <name type="scientific">Rhizobium freirei PRF 81</name>
    <dbReference type="NCBI Taxonomy" id="363754"/>
    <lineage>
        <taxon>Bacteria</taxon>
        <taxon>Pseudomonadati</taxon>
        <taxon>Pseudomonadota</taxon>
        <taxon>Alphaproteobacteria</taxon>
        <taxon>Hyphomicrobiales</taxon>
        <taxon>Rhizobiaceae</taxon>
        <taxon>Rhizobium/Agrobacterium group</taxon>
        <taxon>Rhizobium</taxon>
    </lineage>
</organism>
<reference evidence="11 12" key="1">
    <citation type="journal article" date="2012" name="BMC Genomics">
        <title>Genomic basis of broad host range and environmental adaptability of Rhizobium tropici CIAT 899 and Rhizobium sp. PRF 81 which are used in inoculants for common bean (Phaseolus vulgaris L.).</title>
        <authorList>
            <person name="Ormeno-Orrillo E."/>
            <person name="Menna P."/>
            <person name="Almeida L.G."/>
            <person name="Ollero F.J."/>
            <person name="Nicolas M.F."/>
            <person name="Pains Rodrigues E."/>
            <person name="Shigueyoshi Nakatani A."/>
            <person name="Silva Batista J.S."/>
            <person name="Oliveira Chueire L.M."/>
            <person name="Souza R.C."/>
            <person name="Ribeiro Vasconcelos A.T."/>
            <person name="Megias M."/>
            <person name="Hungria M."/>
            <person name="Martinez-Romero E."/>
        </authorList>
    </citation>
    <scope>NUCLEOTIDE SEQUENCE [LARGE SCALE GENOMIC DNA]</scope>
    <source>
        <strain evidence="11 12">PRF 81</strain>
    </source>
</reference>
<keyword evidence="6 7" id="KW-0662">Pyridine nucleotide biosynthesis</keyword>
<keyword evidence="12" id="KW-1185">Reference proteome</keyword>
<dbReference type="UniPathway" id="UPA00253">
    <property type="reaction ID" value="UER00457"/>
</dbReference>
<dbReference type="PIRSF" id="PIRSF000484">
    <property type="entry name" value="NAPRT"/>
    <property type="match status" value="1"/>
</dbReference>
<dbReference type="InterPro" id="IPR036068">
    <property type="entry name" value="Nicotinate_pribotase-like_C"/>
</dbReference>
<evidence type="ECO:0000256" key="4">
    <source>
        <dbReference type="ARBA" id="ARBA00022553"/>
    </source>
</evidence>
<dbReference type="InterPro" id="IPR007229">
    <property type="entry name" value="Nic_PRibTrfase-Fam"/>
</dbReference>
<feature type="domain" description="Nicotinate phosphoribosyltransferase N-terminal" evidence="10">
    <location>
        <begin position="47"/>
        <end position="171"/>
    </location>
</feature>
<keyword evidence="11" id="KW-0808">Transferase</keyword>
<comment type="PTM">
    <text evidence="7 8">Transiently phosphorylated on a His residue during the reaction cycle. Phosphorylation strongly increases the affinity for substrates and increases the rate of nicotinate D-ribonucleotide production. Dephosphorylation regenerates the low-affinity form of the enzyme, leading to product release.</text>
</comment>
<evidence type="ECO:0000256" key="6">
    <source>
        <dbReference type="ARBA" id="ARBA00022642"/>
    </source>
</evidence>
<dbReference type="Pfam" id="PF17767">
    <property type="entry name" value="NAPRTase_N"/>
    <property type="match status" value="1"/>
</dbReference>
<dbReference type="EC" id="6.3.4.21" evidence="3 7"/>
<dbReference type="Pfam" id="PF04095">
    <property type="entry name" value="NAPRTase"/>
    <property type="match status" value="1"/>
</dbReference>
<evidence type="ECO:0000313" key="11">
    <source>
        <dbReference type="EMBL" id="ENN84521.1"/>
    </source>
</evidence>
<evidence type="ECO:0000259" key="9">
    <source>
        <dbReference type="Pfam" id="PF04095"/>
    </source>
</evidence>
<dbReference type="NCBIfam" id="TIGR01514">
    <property type="entry name" value="NAPRTase"/>
    <property type="match status" value="1"/>
</dbReference>
<dbReference type="EMBL" id="AQHN01000089">
    <property type="protein sequence ID" value="ENN84521.1"/>
    <property type="molecule type" value="Genomic_DNA"/>
</dbReference>
<evidence type="ECO:0000256" key="7">
    <source>
        <dbReference type="HAMAP-Rule" id="MF_00570"/>
    </source>
</evidence>
<comment type="pathway">
    <text evidence="1 7 8">Cofactor biosynthesis; NAD(+) biosynthesis; nicotinate D-ribonucleotide from nicotinate: step 1/1.</text>
</comment>
<dbReference type="InterPro" id="IPR040727">
    <property type="entry name" value="NAPRTase_N"/>
</dbReference>